<evidence type="ECO:0000313" key="5">
    <source>
        <dbReference type="EMBL" id="OZI31124.1"/>
    </source>
</evidence>
<accession>A0A261S1A8</accession>
<dbReference type="EMBL" id="NEVM01000005">
    <property type="protein sequence ID" value="OZI31124.1"/>
    <property type="molecule type" value="Genomic_DNA"/>
</dbReference>
<keyword evidence="2" id="KW-0813">Transport</keyword>
<proteinExistence type="inferred from homology"/>
<dbReference type="PANTHER" id="PTHR30290:SF9">
    <property type="entry name" value="OLIGOPEPTIDE-BINDING PROTEIN APPA"/>
    <property type="match status" value="1"/>
</dbReference>
<dbReference type="AlphaFoldDB" id="A0A261S1A8"/>
<dbReference type="PROSITE" id="PS51318">
    <property type="entry name" value="TAT"/>
    <property type="match status" value="1"/>
</dbReference>
<dbReference type="PIRSF" id="PIRSF002741">
    <property type="entry name" value="MppA"/>
    <property type="match status" value="1"/>
</dbReference>
<dbReference type="Proteomes" id="UP000216020">
    <property type="component" value="Unassembled WGS sequence"/>
</dbReference>
<comment type="caution">
    <text evidence="5">The sequence shown here is derived from an EMBL/GenBank/DDBJ whole genome shotgun (WGS) entry which is preliminary data.</text>
</comment>
<evidence type="ECO:0000256" key="3">
    <source>
        <dbReference type="ARBA" id="ARBA00022729"/>
    </source>
</evidence>
<dbReference type="Gene3D" id="3.40.190.10">
    <property type="entry name" value="Periplasmic binding protein-like II"/>
    <property type="match status" value="1"/>
</dbReference>
<dbReference type="CDD" id="cd08498">
    <property type="entry name" value="PBP2_NikA_DppA_OppA_like_2"/>
    <property type="match status" value="1"/>
</dbReference>
<evidence type="ECO:0000259" key="4">
    <source>
        <dbReference type="Pfam" id="PF00496"/>
    </source>
</evidence>
<dbReference type="InterPro" id="IPR030678">
    <property type="entry name" value="Peptide/Ni-bd"/>
</dbReference>
<dbReference type="PANTHER" id="PTHR30290">
    <property type="entry name" value="PERIPLASMIC BINDING COMPONENT OF ABC TRANSPORTER"/>
    <property type="match status" value="1"/>
</dbReference>
<dbReference type="Gene3D" id="3.10.105.10">
    <property type="entry name" value="Dipeptide-binding Protein, Domain 3"/>
    <property type="match status" value="1"/>
</dbReference>
<dbReference type="InterPro" id="IPR006311">
    <property type="entry name" value="TAT_signal"/>
</dbReference>
<gene>
    <name evidence="5" type="ORF">CAL29_24640</name>
</gene>
<reference evidence="6" key="1">
    <citation type="submission" date="2017-05" db="EMBL/GenBank/DDBJ databases">
        <title>Complete and WGS of Bordetella genogroups.</title>
        <authorList>
            <person name="Spilker T."/>
            <person name="Lipuma J."/>
        </authorList>
    </citation>
    <scope>NUCLEOTIDE SEQUENCE [LARGE SCALE GENOMIC DNA]</scope>
    <source>
        <strain evidence="6">AU16122</strain>
    </source>
</reference>
<comment type="similarity">
    <text evidence="1">Belongs to the bacterial solute-binding protein 5 family.</text>
</comment>
<organism evidence="5 6">
    <name type="scientific">Bordetella genomosp. 10</name>
    <dbReference type="NCBI Taxonomy" id="1416804"/>
    <lineage>
        <taxon>Bacteria</taxon>
        <taxon>Pseudomonadati</taxon>
        <taxon>Pseudomonadota</taxon>
        <taxon>Betaproteobacteria</taxon>
        <taxon>Burkholderiales</taxon>
        <taxon>Alcaligenaceae</taxon>
        <taxon>Bordetella</taxon>
    </lineage>
</organism>
<dbReference type="OrthoDB" id="9801799at2"/>
<dbReference type="Gene3D" id="3.90.76.10">
    <property type="entry name" value="Dipeptide-binding Protein, Domain 1"/>
    <property type="match status" value="1"/>
</dbReference>
<protein>
    <submittedName>
        <fullName evidence="5">ABC transporter substrate-binding protein</fullName>
    </submittedName>
</protein>
<keyword evidence="3" id="KW-0732">Signal</keyword>
<dbReference type="GO" id="GO:0030288">
    <property type="term" value="C:outer membrane-bounded periplasmic space"/>
    <property type="evidence" value="ECO:0007669"/>
    <property type="project" value="UniProtKB-ARBA"/>
</dbReference>
<name>A0A261S1A8_9BORD</name>
<dbReference type="GO" id="GO:0043190">
    <property type="term" value="C:ATP-binding cassette (ABC) transporter complex"/>
    <property type="evidence" value="ECO:0007669"/>
    <property type="project" value="InterPro"/>
</dbReference>
<dbReference type="InterPro" id="IPR039424">
    <property type="entry name" value="SBP_5"/>
</dbReference>
<dbReference type="InterPro" id="IPR000914">
    <property type="entry name" value="SBP_5_dom"/>
</dbReference>
<evidence type="ECO:0000256" key="1">
    <source>
        <dbReference type="ARBA" id="ARBA00005695"/>
    </source>
</evidence>
<dbReference type="GO" id="GO:0015833">
    <property type="term" value="P:peptide transport"/>
    <property type="evidence" value="ECO:0007669"/>
    <property type="project" value="TreeGrafter"/>
</dbReference>
<keyword evidence="6" id="KW-1185">Reference proteome</keyword>
<dbReference type="SUPFAM" id="SSF53850">
    <property type="entry name" value="Periplasmic binding protein-like II"/>
    <property type="match status" value="1"/>
</dbReference>
<feature type="domain" description="Solute-binding protein family 5" evidence="4">
    <location>
        <begin position="102"/>
        <end position="463"/>
    </location>
</feature>
<evidence type="ECO:0000256" key="2">
    <source>
        <dbReference type="ARBA" id="ARBA00022448"/>
    </source>
</evidence>
<dbReference type="Pfam" id="PF00496">
    <property type="entry name" value="SBP_bac_5"/>
    <property type="match status" value="1"/>
</dbReference>
<evidence type="ECO:0000313" key="6">
    <source>
        <dbReference type="Proteomes" id="UP000216020"/>
    </source>
</evidence>
<dbReference type="GO" id="GO:1904680">
    <property type="term" value="F:peptide transmembrane transporter activity"/>
    <property type="evidence" value="ECO:0007669"/>
    <property type="project" value="TreeGrafter"/>
</dbReference>
<sequence>MKPFPPAGSTWTGGSPPAPFQYLEEKSMRSPSRRRFLANTTALAAAGSFSPLVFAQEKPLTIGMAGPPTTLDPHLQSNAPNNAVAMHIYDALVTNDAKSQSKPGLASSWRLIDDTTWEFTLNPKAVFSDGTPFTGEDAIASIKRVGVLTSVAPFTTYTRSIADMSVPEPGKLIIKTHQPDPLLLNSLSRIRIISKQYAQAPSADFNSGKAAIGTGPYLLKEYVPESRVVLVRNPRYWGPAPQFENVVLRIVTDPGARLAALLGGDCDLIETVPSEGIARVQQSGNKHIIRGVSSRMVYMAMDEGRDVTPYATDKSGKPLPRNPFKDERVRLAFAKAINRDLIVSRVMSGNAVLADQYVQPGTFGASTRIKPVAYDPKGAKALLAQAGYPDGFKLTIHSSNNRYINDAAIAQAVAQFLTRIGIESTVDVMPWSVYAPHLSKGEYSFMLGSWGTNTGETSNPLLATAVSFDAKAGTGASNYGRYSNPELDKLVLEAKSTMDDKKREAMLAQACDMVFDHNVLLPLHNEVLVLAARKGINYETRVDQYTLAMGVTKA</sequence>